<protein>
    <submittedName>
        <fullName evidence="2">Uncharacterized protein</fullName>
    </submittedName>
</protein>
<dbReference type="EMBL" id="BGPR01001112">
    <property type="protein sequence ID" value="GBM45761.1"/>
    <property type="molecule type" value="Genomic_DNA"/>
</dbReference>
<organism evidence="2 3">
    <name type="scientific">Araneus ventricosus</name>
    <name type="common">Orbweaver spider</name>
    <name type="synonym">Epeira ventricosa</name>
    <dbReference type="NCBI Taxonomy" id="182803"/>
    <lineage>
        <taxon>Eukaryota</taxon>
        <taxon>Metazoa</taxon>
        <taxon>Ecdysozoa</taxon>
        <taxon>Arthropoda</taxon>
        <taxon>Chelicerata</taxon>
        <taxon>Arachnida</taxon>
        <taxon>Araneae</taxon>
        <taxon>Araneomorphae</taxon>
        <taxon>Entelegynae</taxon>
        <taxon>Araneoidea</taxon>
        <taxon>Araneidae</taxon>
        <taxon>Araneus</taxon>
    </lineage>
</organism>
<evidence type="ECO:0000313" key="3">
    <source>
        <dbReference type="Proteomes" id="UP000499080"/>
    </source>
</evidence>
<gene>
    <name evidence="2" type="ORF">AVEN_208083_1</name>
</gene>
<sequence length="109" mass="12277">MESGFEPGNPPTPKPTTRPPQPSRDTGLCGLVVLSFCSEIRRGFFRDRPDNFEPCPGYEDNISACKPSCLLQWGRLTHCCRLNVNRFNVHQANIYEGSLMESCLKSRSL</sequence>
<evidence type="ECO:0000313" key="2">
    <source>
        <dbReference type="EMBL" id="GBM45761.1"/>
    </source>
</evidence>
<feature type="compositionally biased region" description="Pro residues" evidence="1">
    <location>
        <begin position="8"/>
        <end position="22"/>
    </location>
</feature>
<comment type="caution">
    <text evidence="2">The sequence shown here is derived from an EMBL/GenBank/DDBJ whole genome shotgun (WGS) entry which is preliminary data.</text>
</comment>
<reference evidence="2 3" key="1">
    <citation type="journal article" date="2019" name="Sci. Rep.">
        <title>Orb-weaving spider Araneus ventricosus genome elucidates the spidroin gene catalogue.</title>
        <authorList>
            <person name="Kono N."/>
            <person name="Nakamura H."/>
            <person name="Ohtoshi R."/>
            <person name="Moran D.A.P."/>
            <person name="Shinohara A."/>
            <person name="Yoshida Y."/>
            <person name="Fujiwara M."/>
            <person name="Mori M."/>
            <person name="Tomita M."/>
            <person name="Arakawa K."/>
        </authorList>
    </citation>
    <scope>NUCLEOTIDE SEQUENCE [LARGE SCALE GENOMIC DNA]</scope>
</reference>
<proteinExistence type="predicted"/>
<keyword evidence="3" id="KW-1185">Reference proteome</keyword>
<accession>A0A4Y2FX90</accession>
<evidence type="ECO:0000256" key="1">
    <source>
        <dbReference type="SAM" id="MobiDB-lite"/>
    </source>
</evidence>
<dbReference type="Proteomes" id="UP000499080">
    <property type="component" value="Unassembled WGS sequence"/>
</dbReference>
<feature type="region of interest" description="Disordered" evidence="1">
    <location>
        <begin position="1"/>
        <end position="24"/>
    </location>
</feature>
<name>A0A4Y2FX90_ARAVE</name>
<dbReference type="AlphaFoldDB" id="A0A4Y2FX90"/>